<dbReference type="InterPro" id="IPR020456">
    <property type="entry name" value="Acylphosphatase"/>
</dbReference>
<evidence type="ECO:0000256" key="2">
    <source>
        <dbReference type="ARBA" id="ARBA00022801"/>
    </source>
</evidence>
<dbReference type="SUPFAM" id="SSF54975">
    <property type="entry name" value="Acylphosphatase/BLUF domain-like"/>
    <property type="match status" value="1"/>
</dbReference>
<keyword evidence="8" id="KW-1185">Reference proteome</keyword>
<comment type="caution">
    <text evidence="7">The sequence shown here is derived from an EMBL/GenBank/DDBJ whole genome shotgun (WGS) entry which is preliminary data.</text>
</comment>
<dbReference type="PANTHER" id="PTHR10029:SF21">
    <property type="entry name" value="ACYLPHOSPHATASE-1"/>
    <property type="match status" value="1"/>
</dbReference>
<feature type="active site" evidence="4">
    <location>
        <position position="56"/>
    </location>
</feature>
<dbReference type="PRINTS" id="PR00112">
    <property type="entry name" value="ACYLPHPHTASE"/>
</dbReference>
<dbReference type="Proteomes" id="UP000288216">
    <property type="component" value="Unassembled WGS sequence"/>
</dbReference>
<organism evidence="7 8">
    <name type="scientific">Scyliorhinus torazame</name>
    <name type="common">Cloudy catshark</name>
    <name type="synonym">Catulus torazame</name>
    <dbReference type="NCBI Taxonomy" id="75743"/>
    <lineage>
        <taxon>Eukaryota</taxon>
        <taxon>Metazoa</taxon>
        <taxon>Chordata</taxon>
        <taxon>Craniata</taxon>
        <taxon>Vertebrata</taxon>
        <taxon>Chondrichthyes</taxon>
        <taxon>Elasmobranchii</taxon>
        <taxon>Galeomorphii</taxon>
        <taxon>Galeoidea</taxon>
        <taxon>Carcharhiniformes</taxon>
        <taxon>Scyliorhinidae</taxon>
        <taxon>Scyliorhinus</taxon>
    </lineage>
</organism>
<feature type="domain" description="Acylphosphatase-like" evidence="6">
    <location>
        <begin position="23"/>
        <end position="113"/>
    </location>
</feature>
<dbReference type="FunFam" id="3.30.70.100:FF:000011">
    <property type="entry name" value="Acylphosphatase"/>
    <property type="match status" value="1"/>
</dbReference>
<evidence type="ECO:0000313" key="8">
    <source>
        <dbReference type="Proteomes" id="UP000288216"/>
    </source>
</evidence>
<dbReference type="AlphaFoldDB" id="A0A401NS97"/>
<name>A0A401NS97_SCYTO</name>
<proteinExistence type="inferred from homology"/>
<evidence type="ECO:0000259" key="6">
    <source>
        <dbReference type="PROSITE" id="PS51160"/>
    </source>
</evidence>
<dbReference type="Pfam" id="PF00708">
    <property type="entry name" value="Acylphosphatase"/>
    <property type="match status" value="1"/>
</dbReference>
<dbReference type="GO" id="GO:0003998">
    <property type="term" value="F:acylphosphatase activity"/>
    <property type="evidence" value="ECO:0007669"/>
    <property type="project" value="UniProtKB-EC"/>
</dbReference>
<dbReference type="PROSITE" id="PS51160">
    <property type="entry name" value="ACYLPHOSPHATASE_3"/>
    <property type="match status" value="1"/>
</dbReference>
<dbReference type="InterPro" id="IPR036046">
    <property type="entry name" value="Acylphosphatase-like_dom_sf"/>
</dbReference>
<reference evidence="7 8" key="1">
    <citation type="journal article" date="2018" name="Nat. Ecol. Evol.">
        <title>Shark genomes provide insights into elasmobranch evolution and the origin of vertebrates.</title>
        <authorList>
            <person name="Hara Y"/>
            <person name="Yamaguchi K"/>
            <person name="Onimaru K"/>
            <person name="Kadota M"/>
            <person name="Koyanagi M"/>
            <person name="Keeley SD"/>
            <person name="Tatsumi K"/>
            <person name="Tanaka K"/>
            <person name="Motone F"/>
            <person name="Kageyama Y"/>
            <person name="Nozu R"/>
            <person name="Adachi N"/>
            <person name="Nishimura O"/>
            <person name="Nakagawa R"/>
            <person name="Tanegashima C"/>
            <person name="Kiyatake I"/>
            <person name="Matsumoto R"/>
            <person name="Murakumo K"/>
            <person name="Nishida K"/>
            <person name="Terakita A"/>
            <person name="Kuratani S"/>
            <person name="Sato K"/>
            <person name="Hyodo S Kuraku.S."/>
        </authorList>
    </citation>
    <scope>NUCLEOTIDE SEQUENCE [LARGE SCALE GENOMIC DNA]</scope>
</reference>
<comment type="similarity">
    <text evidence="1 5">Belongs to the acylphosphatase family.</text>
</comment>
<dbReference type="EMBL" id="BFAA01002692">
    <property type="protein sequence ID" value="GCB63745.1"/>
    <property type="molecule type" value="Genomic_DNA"/>
</dbReference>
<dbReference type="InterPro" id="IPR017968">
    <property type="entry name" value="Acylphosphatase_CS"/>
</dbReference>
<evidence type="ECO:0000256" key="3">
    <source>
        <dbReference type="ARBA" id="ARBA00047645"/>
    </source>
</evidence>
<dbReference type="PANTHER" id="PTHR10029">
    <property type="entry name" value="ACYLPHOSPHATASE"/>
    <property type="match status" value="1"/>
</dbReference>
<dbReference type="InterPro" id="IPR001792">
    <property type="entry name" value="Acylphosphatase-like_dom"/>
</dbReference>
<dbReference type="STRING" id="75743.A0A401NS97"/>
<dbReference type="PROSITE" id="PS00150">
    <property type="entry name" value="ACYLPHOSPHATASE_1"/>
    <property type="match status" value="1"/>
</dbReference>
<dbReference type="Gene3D" id="3.30.70.100">
    <property type="match status" value="1"/>
</dbReference>
<dbReference type="OMA" id="PLNEMKH"/>
<evidence type="ECO:0000256" key="4">
    <source>
        <dbReference type="PROSITE-ProRule" id="PRU00520"/>
    </source>
</evidence>
<evidence type="ECO:0000256" key="5">
    <source>
        <dbReference type="RuleBase" id="RU004168"/>
    </source>
</evidence>
<accession>A0A401NS97</accession>
<keyword evidence="2 4" id="KW-0378">Hydrolase</keyword>
<dbReference type="EC" id="3.6.1.7" evidence="4"/>
<gene>
    <name evidence="7" type="ORF">scyTo_0007430</name>
</gene>
<evidence type="ECO:0000313" key="7">
    <source>
        <dbReference type="EMBL" id="GCB63745.1"/>
    </source>
</evidence>
<protein>
    <recommendedName>
        <fullName evidence="4">acylphosphatase</fullName>
        <ecNumber evidence="4">3.6.1.7</ecNumber>
    </recommendedName>
</protein>
<evidence type="ECO:0000256" key="1">
    <source>
        <dbReference type="ARBA" id="ARBA00005614"/>
    </source>
</evidence>
<sequence>MWRLLRRCAVAAMSSGGEAQMLSLDFEVFGKVQGVFFRKHTQKEAKRLGLAGWVENTTQGTVRGQLQGAGAHVRDMQAWLRHTGSPKSKIDRAEFNNQKQIQRREFSDFQIIK</sequence>
<comment type="catalytic activity">
    <reaction evidence="3 4">
        <text>an acyl phosphate + H2O = a carboxylate + phosphate + H(+)</text>
        <dbReference type="Rhea" id="RHEA:14965"/>
        <dbReference type="ChEBI" id="CHEBI:15377"/>
        <dbReference type="ChEBI" id="CHEBI:15378"/>
        <dbReference type="ChEBI" id="CHEBI:29067"/>
        <dbReference type="ChEBI" id="CHEBI:43474"/>
        <dbReference type="ChEBI" id="CHEBI:59918"/>
        <dbReference type="EC" id="3.6.1.7"/>
    </reaction>
</comment>
<dbReference type="OrthoDB" id="7961613at2759"/>
<feature type="active site" evidence="4">
    <location>
        <position position="38"/>
    </location>
</feature>